<evidence type="ECO:0000256" key="7">
    <source>
        <dbReference type="ARBA" id="ARBA00022989"/>
    </source>
</evidence>
<feature type="chain" id="PRO_5043362980" evidence="12">
    <location>
        <begin position="26"/>
        <end position="160"/>
    </location>
</feature>
<dbReference type="GO" id="GO:0008277">
    <property type="term" value="P:regulation of G protein-coupled receptor signaling pathway"/>
    <property type="evidence" value="ECO:0007669"/>
    <property type="project" value="InterPro"/>
</dbReference>
<evidence type="ECO:0000313" key="14">
    <source>
        <dbReference type="Proteomes" id="UP001479290"/>
    </source>
</evidence>
<dbReference type="EMBL" id="JAWDJR010000009">
    <property type="protein sequence ID" value="KAK9969049.1"/>
    <property type="molecule type" value="Genomic_DNA"/>
</dbReference>
<dbReference type="GO" id="GO:0001525">
    <property type="term" value="P:angiogenesis"/>
    <property type="evidence" value="ECO:0007669"/>
    <property type="project" value="TreeGrafter"/>
</dbReference>
<comment type="caution">
    <text evidence="13">The sequence shown here is derived from an EMBL/GenBank/DDBJ whole genome shotgun (WGS) entry which is preliminary data.</text>
</comment>
<feature type="transmembrane region" description="Helical" evidence="11">
    <location>
        <begin position="125"/>
        <end position="146"/>
    </location>
</feature>
<proteinExistence type="inferred from homology"/>
<evidence type="ECO:0000256" key="9">
    <source>
        <dbReference type="ARBA" id="ARBA00023157"/>
    </source>
</evidence>
<reference evidence="13 14" key="1">
    <citation type="submission" date="2024-05" db="EMBL/GenBank/DDBJ databases">
        <title>A high-quality chromosomal-level genome assembly of Topmouth culter (Culter alburnus).</title>
        <authorList>
            <person name="Zhao H."/>
        </authorList>
    </citation>
    <scope>NUCLEOTIDE SEQUENCE [LARGE SCALE GENOMIC DNA]</scope>
    <source>
        <strain evidence="13">CATC2023</strain>
        <tissue evidence="13">Muscle</tissue>
    </source>
</reference>
<keyword evidence="9" id="KW-1015">Disulfide bond</keyword>
<dbReference type="GO" id="GO:0006816">
    <property type="term" value="P:calcium ion transport"/>
    <property type="evidence" value="ECO:0007669"/>
    <property type="project" value="TreeGrafter"/>
</dbReference>
<dbReference type="GO" id="GO:0072659">
    <property type="term" value="P:protein localization to plasma membrane"/>
    <property type="evidence" value="ECO:0007669"/>
    <property type="project" value="TreeGrafter"/>
</dbReference>
<evidence type="ECO:0000256" key="4">
    <source>
        <dbReference type="ARBA" id="ARBA00022475"/>
    </source>
</evidence>
<evidence type="ECO:0000256" key="8">
    <source>
        <dbReference type="ARBA" id="ARBA00023136"/>
    </source>
</evidence>
<organism evidence="13 14">
    <name type="scientific">Culter alburnus</name>
    <name type="common">Topmouth culter</name>
    <dbReference type="NCBI Taxonomy" id="194366"/>
    <lineage>
        <taxon>Eukaryota</taxon>
        <taxon>Metazoa</taxon>
        <taxon>Chordata</taxon>
        <taxon>Craniata</taxon>
        <taxon>Vertebrata</taxon>
        <taxon>Euteleostomi</taxon>
        <taxon>Actinopterygii</taxon>
        <taxon>Neopterygii</taxon>
        <taxon>Teleostei</taxon>
        <taxon>Ostariophysi</taxon>
        <taxon>Cypriniformes</taxon>
        <taxon>Xenocyprididae</taxon>
        <taxon>Xenocypridinae</taxon>
        <taxon>Culter</taxon>
    </lineage>
</organism>
<dbReference type="GO" id="GO:0009986">
    <property type="term" value="C:cell surface"/>
    <property type="evidence" value="ECO:0007669"/>
    <property type="project" value="TreeGrafter"/>
</dbReference>
<dbReference type="Gene3D" id="1.10.150.510">
    <property type="entry name" value="Receptor activity modifying family"/>
    <property type="match status" value="1"/>
</dbReference>
<protein>
    <submittedName>
        <fullName evidence="13">Uncharacterized protein</fullName>
    </submittedName>
</protein>
<comment type="similarity">
    <text evidence="2">Belongs to the RAMP family.</text>
</comment>
<keyword evidence="3" id="KW-0813">Transport</keyword>
<keyword evidence="14" id="KW-1185">Reference proteome</keyword>
<dbReference type="PANTHER" id="PTHR14076">
    <property type="entry name" value="RECEPTOR ACTIVITY MODIFYING PROTEIN RAMP"/>
    <property type="match status" value="1"/>
</dbReference>
<keyword evidence="7 11" id="KW-1133">Transmembrane helix</keyword>
<evidence type="ECO:0000256" key="2">
    <source>
        <dbReference type="ARBA" id="ARBA00007087"/>
    </source>
</evidence>
<keyword evidence="5 11" id="KW-0812">Transmembrane</keyword>
<keyword evidence="10" id="KW-0675">Receptor</keyword>
<accession>A0AAW2A8W6</accession>
<evidence type="ECO:0000313" key="13">
    <source>
        <dbReference type="EMBL" id="KAK9969049.1"/>
    </source>
</evidence>
<evidence type="ECO:0000256" key="6">
    <source>
        <dbReference type="ARBA" id="ARBA00022729"/>
    </source>
</evidence>
<evidence type="ECO:0000256" key="10">
    <source>
        <dbReference type="ARBA" id="ARBA00023170"/>
    </source>
</evidence>
<dbReference type="AlphaFoldDB" id="A0AAW2A8W6"/>
<keyword evidence="4" id="KW-1003">Cell membrane</keyword>
<dbReference type="Pfam" id="PF04901">
    <property type="entry name" value="RAMP"/>
    <property type="match status" value="1"/>
</dbReference>
<evidence type="ECO:0000256" key="12">
    <source>
        <dbReference type="SAM" id="SignalP"/>
    </source>
</evidence>
<dbReference type="GO" id="GO:0043235">
    <property type="term" value="C:receptor complex"/>
    <property type="evidence" value="ECO:0007669"/>
    <property type="project" value="TreeGrafter"/>
</dbReference>
<evidence type="ECO:0000256" key="11">
    <source>
        <dbReference type="SAM" id="Phobius"/>
    </source>
</evidence>
<dbReference type="InterPro" id="IPR006985">
    <property type="entry name" value="RAMP"/>
</dbReference>
<dbReference type="GO" id="GO:0005886">
    <property type="term" value="C:plasma membrane"/>
    <property type="evidence" value="ECO:0007669"/>
    <property type="project" value="UniProtKB-SubCell"/>
</dbReference>
<evidence type="ECO:0000256" key="3">
    <source>
        <dbReference type="ARBA" id="ARBA00022448"/>
    </source>
</evidence>
<dbReference type="GO" id="GO:0031623">
    <property type="term" value="P:receptor internalization"/>
    <property type="evidence" value="ECO:0007669"/>
    <property type="project" value="TreeGrafter"/>
</dbReference>
<evidence type="ECO:0000256" key="5">
    <source>
        <dbReference type="ARBA" id="ARBA00022692"/>
    </source>
</evidence>
<keyword evidence="8 11" id="KW-0472">Membrane</keyword>
<name>A0AAW2A8W6_CULAL</name>
<dbReference type="Proteomes" id="UP001479290">
    <property type="component" value="Unassembled WGS sequence"/>
</dbReference>
<dbReference type="GO" id="GO:0015026">
    <property type="term" value="F:coreceptor activity"/>
    <property type="evidence" value="ECO:0007669"/>
    <property type="project" value="InterPro"/>
</dbReference>
<dbReference type="InterPro" id="IPR038126">
    <property type="entry name" value="RAMP_sf"/>
</dbReference>
<dbReference type="GO" id="GO:0032870">
    <property type="term" value="P:cellular response to hormone stimulus"/>
    <property type="evidence" value="ECO:0007669"/>
    <property type="project" value="TreeGrafter"/>
</dbReference>
<sequence length="160" mass="18818">MERSEAFMIAAHLIMCLAFAGLVEGEELPWTVPKRCRTLPCDKIKYDADVHKYCVQPFTQHMATTEYQHNCPWPTTRRYYVDLMMCLENQAKLTCCTDVSYRHHLLMEIHEMYFSLCSYMKDPGVPIRLLLIIPCVIIPLMTPFLFQCFKLLEYRLPKGN</sequence>
<gene>
    <name evidence="13" type="ORF">ABG768_027259</name>
</gene>
<comment type="subcellular location">
    <subcellularLocation>
        <location evidence="1">Cell membrane</location>
        <topology evidence="1">Single-pass type I membrane protein</topology>
    </subcellularLocation>
</comment>
<evidence type="ECO:0000256" key="1">
    <source>
        <dbReference type="ARBA" id="ARBA00004251"/>
    </source>
</evidence>
<dbReference type="GO" id="GO:0006886">
    <property type="term" value="P:intracellular protein transport"/>
    <property type="evidence" value="ECO:0007669"/>
    <property type="project" value="InterPro"/>
</dbReference>
<feature type="signal peptide" evidence="12">
    <location>
        <begin position="1"/>
        <end position="25"/>
    </location>
</feature>
<dbReference type="PANTHER" id="PTHR14076:SF9">
    <property type="entry name" value="RECEPTOR ACTIVITY-MODIFYING PROTEIN 2"/>
    <property type="match status" value="1"/>
</dbReference>
<dbReference type="GO" id="GO:0007186">
    <property type="term" value="P:G protein-coupled receptor signaling pathway"/>
    <property type="evidence" value="ECO:0007669"/>
    <property type="project" value="TreeGrafter"/>
</dbReference>
<keyword evidence="6 12" id="KW-0732">Signal</keyword>